<proteinExistence type="inferred from homology"/>
<dbReference type="GO" id="GO:0009103">
    <property type="term" value="P:lipopolysaccharide biosynthetic process"/>
    <property type="evidence" value="ECO:0007669"/>
    <property type="project" value="UniProtKB-UniRule"/>
</dbReference>
<comment type="similarity">
    <text evidence="12">Belongs to the ArnF family.</text>
</comment>
<evidence type="ECO:0000256" key="12">
    <source>
        <dbReference type="HAMAP-Rule" id="MF_00538"/>
    </source>
</evidence>
<accession>W0HLB6</accession>
<dbReference type="HAMAP" id="MF_00538">
    <property type="entry name" value="Flippase_ArnF"/>
    <property type="match status" value="1"/>
</dbReference>
<dbReference type="HOGENOM" id="CLU_131462_1_0_6"/>
<keyword evidence="11 12" id="KW-0472">Membrane</keyword>
<dbReference type="RefSeq" id="WP_025246308.1">
    <property type="nucleotide sequence ID" value="NZ_CP006568.1"/>
</dbReference>
<keyword evidence="4 12" id="KW-0444">Lipid biosynthesis</keyword>
<comment type="subcellular location">
    <subcellularLocation>
        <location evidence="12">Cell inner membrane</location>
        <topology evidence="12">Multi-pass membrane protein</topology>
    </subcellularLocation>
    <subcellularLocation>
        <location evidence="1">Cell membrane</location>
        <topology evidence="1">Multi-pass membrane protein</topology>
    </subcellularLocation>
</comment>
<dbReference type="GO" id="GO:0005886">
    <property type="term" value="C:plasma membrane"/>
    <property type="evidence" value="ECO:0007669"/>
    <property type="project" value="UniProtKB-SubCell"/>
</dbReference>
<dbReference type="EMBL" id="CP006568">
    <property type="protein sequence ID" value="AHF74619.1"/>
    <property type="molecule type" value="Genomic_DNA"/>
</dbReference>
<dbReference type="NCBIfam" id="NF002816">
    <property type="entry name" value="PRK02971.1-2"/>
    <property type="match status" value="1"/>
</dbReference>
<gene>
    <name evidence="12 13" type="primary">arnF</name>
    <name evidence="13" type="ORF">SOPEG_3213</name>
</gene>
<evidence type="ECO:0000256" key="5">
    <source>
        <dbReference type="ARBA" id="ARBA00022519"/>
    </source>
</evidence>
<feature type="transmembrane region" description="Helical" evidence="12">
    <location>
        <begin position="43"/>
        <end position="64"/>
    </location>
</feature>
<evidence type="ECO:0000256" key="6">
    <source>
        <dbReference type="ARBA" id="ARBA00022556"/>
    </source>
</evidence>
<dbReference type="PATRIC" id="fig|2342.5.peg.3495"/>
<keyword evidence="7 12" id="KW-0812">Transmembrane</keyword>
<evidence type="ECO:0000256" key="8">
    <source>
        <dbReference type="ARBA" id="ARBA00022985"/>
    </source>
</evidence>
<evidence type="ECO:0000256" key="10">
    <source>
        <dbReference type="ARBA" id="ARBA00023098"/>
    </source>
</evidence>
<evidence type="ECO:0000256" key="9">
    <source>
        <dbReference type="ARBA" id="ARBA00022989"/>
    </source>
</evidence>
<dbReference type="GO" id="GO:0009245">
    <property type="term" value="P:lipid A biosynthetic process"/>
    <property type="evidence" value="ECO:0007669"/>
    <property type="project" value="UniProtKB-UniRule"/>
</dbReference>
<reference evidence="13 14" key="1">
    <citation type="journal article" date="2014" name="Genome Biol. Evol.">
        <title>Genome degeneration and adaptation in a nascent stage of symbiosis.</title>
        <authorList>
            <person name="Oakeson K.F."/>
            <person name="Gil R."/>
            <person name="Clayton A.L."/>
            <person name="Dunn D.M."/>
            <person name="von Niederhausern A.C."/>
            <person name="Hamil C."/>
            <person name="Aoyagi A."/>
            <person name="Duval B."/>
            <person name="Baca A."/>
            <person name="Silva F.J."/>
            <person name="Vallier A."/>
            <person name="Jackson D.G."/>
            <person name="Latorre A."/>
            <person name="Weiss R.B."/>
            <person name="Heddi A."/>
            <person name="Moya A."/>
            <person name="Dale C."/>
        </authorList>
    </citation>
    <scope>NUCLEOTIDE SEQUENCE [LARGE SCALE GENOMIC DNA]</scope>
    <source>
        <strain evidence="14">none</strain>
    </source>
</reference>
<dbReference type="InterPro" id="IPR037185">
    <property type="entry name" value="EmrE-like"/>
</dbReference>
<dbReference type="STRING" id="2342.SOPEG_3213"/>
<evidence type="ECO:0000313" key="14">
    <source>
        <dbReference type="Proteomes" id="UP000019025"/>
    </source>
</evidence>
<evidence type="ECO:0000256" key="11">
    <source>
        <dbReference type="ARBA" id="ARBA00023136"/>
    </source>
</evidence>
<dbReference type="PANTHER" id="PTHR30561:SF9">
    <property type="entry name" value="4-AMINO-4-DEOXY-L-ARABINOSE-PHOSPHOUNDECAPRENOL FLIPPASE SUBUNIT ARNF-RELATED"/>
    <property type="match status" value="1"/>
</dbReference>
<dbReference type="InterPro" id="IPR022832">
    <property type="entry name" value="Flippase_ArnF"/>
</dbReference>
<keyword evidence="5 12" id="KW-0997">Cell inner membrane</keyword>
<dbReference type="PANTHER" id="PTHR30561">
    <property type="entry name" value="SMR FAMILY PROTON-DEPENDENT DRUG EFFLUX TRANSPORTER SUGE"/>
    <property type="match status" value="1"/>
</dbReference>
<evidence type="ECO:0000256" key="4">
    <source>
        <dbReference type="ARBA" id="ARBA00022516"/>
    </source>
</evidence>
<dbReference type="AlphaFoldDB" id="W0HLB6"/>
<feature type="transmembrane region" description="Helical" evidence="12">
    <location>
        <begin position="76"/>
        <end position="93"/>
    </location>
</feature>
<protein>
    <recommendedName>
        <fullName evidence="12">Probable 4-amino-4-deoxy-L-arabinose-phosphoundecaprenol flippase subunit ArnF</fullName>
        <shortName evidence="12">L-Ara4N-phosphoundecaprenol flippase subunit ArnF</shortName>
    </recommendedName>
    <alternativeName>
        <fullName evidence="12">Undecaprenyl phosphate-aminoarabinose flippase subunit ArnF</fullName>
    </alternativeName>
</protein>
<organism evidence="13 14">
    <name type="scientific">Candidatus Sodalis pierantonii str. SOPE</name>
    <dbReference type="NCBI Taxonomy" id="2342"/>
    <lineage>
        <taxon>Bacteria</taxon>
        <taxon>Pseudomonadati</taxon>
        <taxon>Pseudomonadota</taxon>
        <taxon>Gammaproteobacteria</taxon>
        <taxon>Enterobacterales</taxon>
        <taxon>Bruguierivoracaceae</taxon>
        <taxon>Sodalis</taxon>
    </lineage>
</organism>
<keyword evidence="6 12" id="KW-0441">Lipid A biosynthesis</keyword>
<evidence type="ECO:0000256" key="1">
    <source>
        <dbReference type="ARBA" id="ARBA00004651"/>
    </source>
</evidence>
<dbReference type="Proteomes" id="UP000019025">
    <property type="component" value="Chromosome"/>
</dbReference>
<dbReference type="Gene3D" id="1.10.3730.20">
    <property type="match status" value="1"/>
</dbReference>
<comment type="subunit">
    <text evidence="12">Heterodimer of ArnE and ArnF.</text>
</comment>
<comment type="pathway">
    <text evidence="12">Bacterial outer membrane biogenesis; lipopolysaccharide biosynthesis.</text>
</comment>
<comment type="caution">
    <text evidence="12">Lacks conserved residue(s) required for the propagation of feature annotation.</text>
</comment>
<dbReference type="eggNOG" id="COG2076">
    <property type="taxonomic scope" value="Bacteria"/>
</dbReference>
<name>W0HLB6_9GAMM</name>
<dbReference type="KEGG" id="pes:SOPEG_3213"/>
<dbReference type="InterPro" id="IPR000390">
    <property type="entry name" value="Small_drug/metabolite_transptr"/>
</dbReference>
<sequence length="143" mass="15429">MRGYGWALFSVVLVSAAQLLMKWAMMHLPPLAAPRLWLDPGNAAAIVLLAGGLLAYACSMGCWFMALSRLPLNKAYPLLSLSYVLVAAGALMIPEFHERFTLSRLMGVALICGGLLLICLPARKKDAAPLRAAAAPWQFSAWS</sequence>
<dbReference type="GO" id="GO:1901505">
    <property type="term" value="F:carbohydrate derivative transmembrane transporter activity"/>
    <property type="evidence" value="ECO:0007669"/>
    <property type="project" value="InterPro"/>
</dbReference>
<keyword evidence="9 12" id="KW-1133">Transmembrane helix</keyword>
<keyword evidence="10 12" id="KW-0443">Lipid metabolism</keyword>
<evidence type="ECO:0000256" key="2">
    <source>
        <dbReference type="ARBA" id="ARBA00022448"/>
    </source>
</evidence>
<keyword evidence="14" id="KW-1185">Reference proteome</keyword>
<keyword evidence="3 12" id="KW-1003">Cell membrane</keyword>
<evidence type="ECO:0000256" key="7">
    <source>
        <dbReference type="ARBA" id="ARBA00022692"/>
    </source>
</evidence>
<keyword evidence="2 12" id="KW-0813">Transport</keyword>
<dbReference type="UniPathway" id="UPA00030"/>
<evidence type="ECO:0000313" key="13">
    <source>
        <dbReference type="EMBL" id="AHF74619.1"/>
    </source>
</evidence>
<keyword evidence="8 12" id="KW-0448">Lipopolysaccharide biosynthesis</keyword>
<evidence type="ECO:0000256" key="3">
    <source>
        <dbReference type="ARBA" id="ARBA00022475"/>
    </source>
</evidence>
<dbReference type="SUPFAM" id="SSF103481">
    <property type="entry name" value="Multidrug resistance efflux transporter EmrE"/>
    <property type="match status" value="1"/>
</dbReference>
<feature type="transmembrane region" description="Helical" evidence="12">
    <location>
        <begin position="105"/>
        <end position="122"/>
    </location>
</feature>
<comment type="function">
    <text evidence="12">Translocates 4-amino-4-deoxy-L-arabinose-phosphoundecaprenol (alpha-L-Ara4N-phosphoundecaprenol) from the cytoplasmic to the periplasmic side of the inner membrane.</text>
</comment>